<evidence type="ECO:0000256" key="1">
    <source>
        <dbReference type="ARBA" id="ARBA00009981"/>
    </source>
</evidence>
<proteinExistence type="inferred from homology"/>
<accession>A0A0Q0B232</accession>
<dbReference type="EMBL" id="LJRI01001183">
    <property type="protein sequence ID" value="KPY70971.1"/>
    <property type="molecule type" value="Genomic_DNA"/>
</dbReference>
<dbReference type="NCBIfam" id="TIGR01552">
    <property type="entry name" value="phd_fam"/>
    <property type="match status" value="1"/>
</dbReference>
<dbReference type="InterPro" id="IPR051405">
    <property type="entry name" value="phD/YefM_antitoxin"/>
</dbReference>
<organism evidence="3 4">
    <name type="scientific">Pseudomonas syringae pv. spinaceae</name>
    <dbReference type="NCBI Taxonomy" id="264459"/>
    <lineage>
        <taxon>Bacteria</taxon>
        <taxon>Pseudomonadati</taxon>
        <taxon>Pseudomonadota</taxon>
        <taxon>Gammaproteobacteria</taxon>
        <taxon>Pseudomonadales</taxon>
        <taxon>Pseudomonadaceae</taxon>
        <taxon>Pseudomonas</taxon>
        <taxon>Pseudomonas syringae</taxon>
    </lineage>
</organism>
<gene>
    <name evidence="3" type="ORF">ALO94_01044</name>
</gene>
<evidence type="ECO:0000256" key="2">
    <source>
        <dbReference type="RuleBase" id="RU362080"/>
    </source>
</evidence>
<dbReference type="Gene3D" id="3.40.1620.10">
    <property type="entry name" value="YefM-like domain"/>
    <property type="match status" value="1"/>
</dbReference>
<comment type="caution">
    <text evidence="3">The sequence shown here is derived from an EMBL/GenBank/DDBJ whole genome shotgun (WGS) entry which is preliminary data.</text>
</comment>
<sequence>MTDKEENPQMSLATHIRPITYLKTSAAEIVKEFSVNPEPIIITQNGEPRMVVMDIHDYEKQQETLALLKLLALGTKEIKEGKFSDANAFLDEMDD</sequence>
<dbReference type="PANTHER" id="PTHR33713:SF11">
    <property type="entry name" value="PREVENT-HOST-DEATH FAMILY PROTEIN"/>
    <property type="match status" value="1"/>
</dbReference>
<dbReference type="PATRIC" id="fig|264459.3.peg.1821"/>
<dbReference type="PANTHER" id="PTHR33713">
    <property type="entry name" value="ANTITOXIN YAFN-RELATED"/>
    <property type="match status" value="1"/>
</dbReference>
<evidence type="ECO:0000313" key="3">
    <source>
        <dbReference type="EMBL" id="KPY70971.1"/>
    </source>
</evidence>
<dbReference type="Proteomes" id="UP000050384">
    <property type="component" value="Unassembled WGS sequence"/>
</dbReference>
<evidence type="ECO:0000313" key="4">
    <source>
        <dbReference type="Proteomes" id="UP000050384"/>
    </source>
</evidence>
<comment type="function">
    <text evidence="2">Antitoxin component of a type II toxin-antitoxin (TA) system.</text>
</comment>
<reference evidence="3 4" key="1">
    <citation type="submission" date="2015-09" db="EMBL/GenBank/DDBJ databases">
        <title>Genome announcement of multiple Pseudomonas syringae strains.</title>
        <authorList>
            <person name="Thakur S."/>
            <person name="Wang P.W."/>
            <person name="Gong Y."/>
            <person name="Weir B.S."/>
            <person name="Guttman D.S."/>
        </authorList>
    </citation>
    <scope>NUCLEOTIDE SEQUENCE [LARGE SCALE GENOMIC DNA]</scope>
    <source>
        <strain evidence="3 4">ICMP16929</strain>
    </source>
</reference>
<name>A0A0Q0B232_PSESX</name>
<dbReference type="Pfam" id="PF02604">
    <property type="entry name" value="PhdYeFM_antitox"/>
    <property type="match status" value="1"/>
</dbReference>
<protein>
    <recommendedName>
        <fullName evidence="2">Antitoxin</fullName>
    </recommendedName>
</protein>
<comment type="similarity">
    <text evidence="1 2">Belongs to the phD/YefM antitoxin family.</text>
</comment>
<dbReference type="AlphaFoldDB" id="A0A0Q0B232"/>
<dbReference type="SUPFAM" id="SSF143120">
    <property type="entry name" value="YefM-like"/>
    <property type="match status" value="1"/>
</dbReference>
<dbReference type="InterPro" id="IPR036165">
    <property type="entry name" value="YefM-like_sf"/>
</dbReference>
<dbReference type="InterPro" id="IPR006442">
    <property type="entry name" value="Antitoxin_Phd/YefM"/>
</dbReference>